<accession>A0A0V0RF62</accession>
<dbReference type="Proteomes" id="UP000054630">
    <property type="component" value="Unassembled WGS sequence"/>
</dbReference>
<protein>
    <submittedName>
        <fullName evidence="1">Uncharacterized protein</fullName>
    </submittedName>
</protein>
<dbReference type="EMBL" id="JYDL01000231">
    <property type="protein sequence ID" value="KRX13024.1"/>
    <property type="molecule type" value="Genomic_DNA"/>
</dbReference>
<keyword evidence="2" id="KW-1185">Reference proteome</keyword>
<dbReference type="AlphaFoldDB" id="A0A0V0RF62"/>
<sequence length="79" mass="8641">MPAPGEATTNVQNPWWLPLHPDIVHFHLTFQASPDSHFADNGNTTCSLLPCVSVSGRLPEGTLRKRQHRGHPCISGSCL</sequence>
<evidence type="ECO:0000313" key="2">
    <source>
        <dbReference type="Proteomes" id="UP000054630"/>
    </source>
</evidence>
<reference evidence="1 2" key="1">
    <citation type="submission" date="2015-01" db="EMBL/GenBank/DDBJ databases">
        <title>Evolution of Trichinella species and genotypes.</title>
        <authorList>
            <person name="Korhonen P.K."/>
            <person name="Edoardo P."/>
            <person name="Giuseppe L.R."/>
            <person name="Gasser R.B."/>
        </authorList>
    </citation>
    <scope>NUCLEOTIDE SEQUENCE [LARGE SCALE GENOMIC DNA]</scope>
    <source>
        <strain evidence="1">ISS37</strain>
    </source>
</reference>
<evidence type="ECO:0000313" key="1">
    <source>
        <dbReference type="EMBL" id="KRX13024.1"/>
    </source>
</evidence>
<name>A0A0V0RF62_9BILA</name>
<proteinExistence type="predicted"/>
<comment type="caution">
    <text evidence="1">The sequence shown here is derived from an EMBL/GenBank/DDBJ whole genome shotgun (WGS) entry which is preliminary data.</text>
</comment>
<gene>
    <name evidence="1" type="ORF">T07_9541</name>
</gene>
<organism evidence="1 2">
    <name type="scientific">Trichinella nelsoni</name>
    <dbReference type="NCBI Taxonomy" id="6336"/>
    <lineage>
        <taxon>Eukaryota</taxon>
        <taxon>Metazoa</taxon>
        <taxon>Ecdysozoa</taxon>
        <taxon>Nematoda</taxon>
        <taxon>Enoplea</taxon>
        <taxon>Dorylaimia</taxon>
        <taxon>Trichinellida</taxon>
        <taxon>Trichinellidae</taxon>
        <taxon>Trichinella</taxon>
    </lineage>
</organism>